<comment type="caution">
    <text evidence="1">The sequence shown here is derived from an EMBL/GenBank/DDBJ whole genome shotgun (WGS) entry which is preliminary data.</text>
</comment>
<accession>A0ABU6TIG1</accession>
<evidence type="ECO:0000313" key="2">
    <source>
        <dbReference type="Proteomes" id="UP001341840"/>
    </source>
</evidence>
<dbReference type="Proteomes" id="UP001341840">
    <property type="component" value="Unassembled WGS sequence"/>
</dbReference>
<protein>
    <submittedName>
        <fullName evidence="1">Uncharacterized protein</fullName>
    </submittedName>
</protein>
<reference evidence="1 2" key="1">
    <citation type="journal article" date="2023" name="Plants (Basel)">
        <title>Bridging the Gap: Combining Genomics and Transcriptomics Approaches to Understand Stylosanthes scabra, an Orphan Legume from the Brazilian Caatinga.</title>
        <authorList>
            <person name="Ferreira-Neto J.R.C."/>
            <person name="da Silva M.D."/>
            <person name="Binneck E."/>
            <person name="de Melo N.F."/>
            <person name="da Silva R.H."/>
            <person name="de Melo A.L.T.M."/>
            <person name="Pandolfi V."/>
            <person name="Bustamante F.O."/>
            <person name="Brasileiro-Vidal A.C."/>
            <person name="Benko-Iseppon A.M."/>
        </authorList>
    </citation>
    <scope>NUCLEOTIDE SEQUENCE [LARGE SCALE GENOMIC DNA]</scope>
    <source>
        <tissue evidence="1">Leaves</tissue>
    </source>
</reference>
<evidence type="ECO:0000313" key="1">
    <source>
        <dbReference type="EMBL" id="MED6148302.1"/>
    </source>
</evidence>
<dbReference type="EMBL" id="JASCZI010090992">
    <property type="protein sequence ID" value="MED6148302.1"/>
    <property type="molecule type" value="Genomic_DNA"/>
</dbReference>
<keyword evidence="2" id="KW-1185">Reference proteome</keyword>
<name>A0ABU6TIG1_9FABA</name>
<proteinExistence type="predicted"/>
<organism evidence="1 2">
    <name type="scientific">Stylosanthes scabra</name>
    <dbReference type="NCBI Taxonomy" id="79078"/>
    <lineage>
        <taxon>Eukaryota</taxon>
        <taxon>Viridiplantae</taxon>
        <taxon>Streptophyta</taxon>
        <taxon>Embryophyta</taxon>
        <taxon>Tracheophyta</taxon>
        <taxon>Spermatophyta</taxon>
        <taxon>Magnoliopsida</taxon>
        <taxon>eudicotyledons</taxon>
        <taxon>Gunneridae</taxon>
        <taxon>Pentapetalae</taxon>
        <taxon>rosids</taxon>
        <taxon>fabids</taxon>
        <taxon>Fabales</taxon>
        <taxon>Fabaceae</taxon>
        <taxon>Papilionoideae</taxon>
        <taxon>50 kb inversion clade</taxon>
        <taxon>dalbergioids sensu lato</taxon>
        <taxon>Dalbergieae</taxon>
        <taxon>Pterocarpus clade</taxon>
        <taxon>Stylosanthes</taxon>
    </lineage>
</organism>
<gene>
    <name evidence="1" type="ORF">PIB30_051876</name>
</gene>
<sequence>MTTSQGVNSDSGEDAEFIPETQPPIVDLVGIPTMASPLNPVPAVVGHYSAINPEGTHSESAEDGPSNYPISGELELEIRCSSGSALSLEAFPSPYQSLKRWMSQGCNQRCTHDGSLQTTLEVFKNSVNPAVTRITLMHQGTKLSPCHKALTLVGKGVRIEVADLTPFFPIRPIGISS</sequence>